<dbReference type="Proteomes" id="UP000714817">
    <property type="component" value="Unassembled WGS sequence"/>
</dbReference>
<dbReference type="SFLD" id="SFLDS00003">
    <property type="entry name" value="Haloacid_Dehalogenase"/>
    <property type="match status" value="1"/>
</dbReference>
<dbReference type="Pfam" id="PF00702">
    <property type="entry name" value="Hydrolase"/>
    <property type="match status" value="1"/>
</dbReference>
<dbReference type="SFLD" id="SFLDG01129">
    <property type="entry name" value="C1.5:_HAD__Beta-PGM__Phosphata"/>
    <property type="match status" value="1"/>
</dbReference>
<reference evidence="1" key="2">
    <citation type="journal article" date="2021" name="Microbiome">
        <title>Successional dynamics and alternative stable states in a saline activated sludge microbial community over 9 years.</title>
        <authorList>
            <person name="Wang Y."/>
            <person name="Ye J."/>
            <person name="Ju F."/>
            <person name="Liu L."/>
            <person name="Boyd J.A."/>
            <person name="Deng Y."/>
            <person name="Parks D.H."/>
            <person name="Jiang X."/>
            <person name="Yin X."/>
            <person name="Woodcroft B.J."/>
            <person name="Tyson G.W."/>
            <person name="Hugenholtz P."/>
            <person name="Polz M.F."/>
            <person name="Zhang T."/>
        </authorList>
    </citation>
    <scope>NUCLEOTIDE SEQUENCE</scope>
    <source>
        <strain evidence="1">HKST-UBA80</strain>
    </source>
</reference>
<evidence type="ECO:0000313" key="1">
    <source>
        <dbReference type="EMBL" id="MCA9302098.1"/>
    </source>
</evidence>
<evidence type="ECO:0000313" key="2">
    <source>
        <dbReference type="Proteomes" id="UP000714817"/>
    </source>
</evidence>
<sequence>MVKAICFDLDGVYFVNGKSNFIKNLGKYGVSEDEAKRVFLKSDEMNKMYKEGKMTDDEYWSWAIEQWEIDLTVQEVTDLLIEGYEVNEDVVKVVKEVREKGYNTLICTNNFPARIKGLDKRFGLLNNFDAYVFSYEIGATKPSTKIFQTLVDRSGVEAEDIVFADHNDANLAGAKEVGIQAFFYEGFEHFLGKLKELGVDL</sequence>
<name>A0A955E0T3_UNCKA</name>
<proteinExistence type="predicted"/>
<accession>A0A955E0T3</accession>
<dbReference type="SUPFAM" id="SSF56784">
    <property type="entry name" value="HAD-like"/>
    <property type="match status" value="1"/>
</dbReference>
<protein>
    <submittedName>
        <fullName evidence="1">HAD-IA family hydrolase</fullName>
    </submittedName>
</protein>
<dbReference type="PANTHER" id="PTHR43611:SF3">
    <property type="entry name" value="FLAVIN MONONUCLEOTIDE HYDROLASE 1, CHLOROPLATIC"/>
    <property type="match status" value="1"/>
</dbReference>
<dbReference type="Gene3D" id="3.40.50.1000">
    <property type="entry name" value="HAD superfamily/HAD-like"/>
    <property type="match status" value="1"/>
</dbReference>
<organism evidence="1 2">
    <name type="scientific">candidate division WWE3 bacterium</name>
    <dbReference type="NCBI Taxonomy" id="2053526"/>
    <lineage>
        <taxon>Bacteria</taxon>
        <taxon>Katanobacteria</taxon>
    </lineage>
</organism>
<gene>
    <name evidence="1" type="ORF">KDA10_01870</name>
</gene>
<dbReference type="NCBIfam" id="TIGR01549">
    <property type="entry name" value="HAD-SF-IA-v1"/>
    <property type="match status" value="1"/>
</dbReference>
<dbReference type="InterPro" id="IPR036412">
    <property type="entry name" value="HAD-like_sf"/>
</dbReference>
<dbReference type="PRINTS" id="PR00413">
    <property type="entry name" value="HADHALOGNASE"/>
</dbReference>
<dbReference type="GO" id="GO:0016787">
    <property type="term" value="F:hydrolase activity"/>
    <property type="evidence" value="ECO:0007669"/>
    <property type="project" value="UniProtKB-KW"/>
</dbReference>
<dbReference type="EMBL" id="JAGQNY010000006">
    <property type="protein sequence ID" value="MCA9302098.1"/>
    <property type="molecule type" value="Genomic_DNA"/>
</dbReference>
<comment type="caution">
    <text evidence="1">The sequence shown here is derived from an EMBL/GenBank/DDBJ whole genome shotgun (WGS) entry which is preliminary data.</text>
</comment>
<keyword evidence="1" id="KW-0378">Hydrolase</keyword>
<dbReference type="NCBIfam" id="TIGR01509">
    <property type="entry name" value="HAD-SF-IA-v3"/>
    <property type="match status" value="1"/>
</dbReference>
<dbReference type="InterPro" id="IPR023214">
    <property type="entry name" value="HAD_sf"/>
</dbReference>
<dbReference type="AlphaFoldDB" id="A0A955E0T3"/>
<dbReference type="InterPro" id="IPR006439">
    <property type="entry name" value="HAD-SF_hydro_IA"/>
</dbReference>
<dbReference type="PANTHER" id="PTHR43611">
    <property type="entry name" value="ALPHA-D-GLUCOSE 1-PHOSPHATE PHOSPHATASE"/>
    <property type="match status" value="1"/>
</dbReference>
<reference evidence="1" key="1">
    <citation type="submission" date="2020-04" db="EMBL/GenBank/DDBJ databases">
        <authorList>
            <person name="Zhang T."/>
        </authorList>
    </citation>
    <scope>NUCLEOTIDE SEQUENCE</scope>
    <source>
        <strain evidence="1">HKST-UBA80</strain>
    </source>
</reference>